<evidence type="ECO:0000313" key="1">
    <source>
        <dbReference type="EMBL" id="KAH3670052.1"/>
    </source>
</evidence>
<evidence type="ECO:0000313" key="2">
    <source>
        <dbReference type="Proteomes" id="UP000788993"/>
    </source>
</evidence>
<dbReference type="AlphaFoldDB" id="A0A9P8PDL7"/>
<keyword evidence="2" id="KW-1185">Reference proteome</keyword>
<gene>
    <name evidence="1" type="ORF">OGATHE_002865</name>
</gene>
<comment type="caution">
    <text evidence="1">The sequence shown here is derived from an EMBL/GenBank/DDBJ whole genome shotgun (WGS) entry which is preliminary data.</text>
</comment>
<dbReference type="Proteomes" id="UP000788993">
    <property type="component" value="Unassembled WGS sequence"/>
</dbReference>
<accession>A0A9P8PDL7</accession>
<reference evidence="1" key="2">
    <citation type="submission" date="2021-01" db="EMBL/GenBank/DDBJ databases">
        <authorList>
            <person name="Schikora-Tamarit M.A."/>
        </authorList>
    </citation>
    <scope>NUCLEOTIDE SEQUENCE</scope>
    <source>
        <strain evidence="1">NCAIM Y.01608</strain>
    </source>
</reference>
<dbReference type="EMBL" id="JAEUBD010000983">
    <property type="protein sequence ID" value="KAH3670052.1"/>
    <property type="molecule type" value="Genomic_DNA"/>
</dbReference>
<protein>
    <submittedName>
        <fullName evidence="1">Uncharacterized protein</fullName>
    </submittedName>
</protein>
<sequence length="87" mass="9598">MYPFSAFTSKTSRLNIVFHSSPRCPAIFLPGSTLAGVVFIPVEPALLWARDVPWDAGRPEKFHLFITPANPLPLVFEITSTNCPGLK</sequence>
<organism evidence="1 2">
    <name type="scientific">Ogataea polymorpha</name>
    <dbReference type="NCBI Taxonomy" id="460523"/>
    <lineage>
        <taxon>Eukaryota</taxon>
        <taxon>Fungi</taxon>
        <taxon>Dikarya</taxon>
        <taxon>Ascomycota</taxon>
        <taxon>Saccharomycotina</taxon>
        <taxon>Pichiomycetes</taxon>
        <taxon>Pichiales</taxon>
        <taxon>Pichiaceae</taxon>
        <taxon>Ogataea</taxon>
    </lineage>
</organism>
<proteinExistence type="predicted"/>
<name>A0A9P8PDL7_9ASCO</name>
<reference evidence="1" key="1">
    <citation type="journal article" date="2021" name="Open Biol.">
        <title>Shared evolutionary footprints suggest mitochondrial oxidative damage underlies multiple complex I losses in fungi.</title>
        <authorList>
            <person name="Schikora-Tamarit M.A."/>
            <person name="Marcet-Houben M."/>
            <person name="Nosek J."/>
            <person name="Gabaldon T."/>
        </authorList>
    </citation>
    <scope>NUCLEOTIDE SEQUENCE</scope>
    <source>
        <strain evidence="1">NCAIM Y.01608</strain>
    </source>
</reference>